<reference evidence="3" key="1">
    <citation type="journal article" date="2019" name="Int. J. Syst. Evol. Microbiol.">
        <title>The Global Catalogue of Microorganisms (GCM) 10K type strain sequencing project: providing services to taxonomists for standard genome sequencing and annotation.</title>
        <authorList>
            <consortium name="The Broad Institute Genomics Platform"/>
            <consortium name="The Broad Institute Genome Sequencing Center for Infectious Disease"/>
            <person name="Wu L."/>
            <person name="Ma J."/>
        </authorList>
    </citation>
    <scope>NUCLEOTIDE SEQUENCE [LARGE SCALE GENOMIC DNA]</scope>
    <source>
        <strain evidence="3">CCUG 49571</strain>
    </source>
</reference>
<comment type="caution">
    <text evidence="2">The sequence shown here is derived from an EMBL/GenBank/DDBJ whole genome shotgun (WGS) entry which is preliminary data.</text>
</comment>
<keyword evidence="1" id="KW-0732">Signal</keyword>
<sequence>MRIRKWTAMGVGLILAIGLTACSSGSKETKETNGQSGNTDGGSEQVELRVAWWGGEGRHALWNQAIDRFQEKYPHITVKREYTDISAFFDKLNTQMAGGAAPDVMTMARKFSNDYIQRGQLLELDEMIADQRLDLSNFNPQIVSSGVLNGKNYMISLGSIVSGTFYNTGIFERAGVEPPAFDWTWDEFIDKAIELQKALPEGIWATGDYSMDEYEFRAFFLSRSKDMYSADGKLGFDKQDLIDWLTIWERLRDAGATPPPEVQAEYPNEIPENGMFGLGKVAMLMRPQNQFNSNQKVMEDNVDIVRIPTGDDRSLGQDLDGTHISIYSKTKHPEEAALFINYLINDPEASAILKLEYGPLGSQKMNDELKPTLTEPEVEALEFYEKVSDIAKTPNLPPAGNAEIVKELKLAGESVAFKQKTIEQAVDDLFAEVDKILK</sequence>
<dbReference type="PANTHER" id="PTHR43649">
    <property type="entry name" value="ARABINOSE-BINDING PROTEIN-RELATED"/>
    <property type="match status" value="1"/>
</dbReference>
<dbReference type="CDD" id="cd13585">
    <property type="entry name" value="PBP2_TMBP_like"/>
    <property type="match status" value="1"/>
</dbReference>
<gene>
    <name evidence="2" type="ORF">ACFO3S_05510</name>
</gene>
<dbReference type="EMBL" id="JBHSEP010000002">
    <property type="protein sequence ID" value="MFC4597688.1"/>
    <property type="molecule type" value="Genomic_DNA"/>
</dbReference>
<dbReference type="PANTHER" id="PTHR43649:SF12">
    <property type="entry name" value="DIACETYLCHITOBIOSE BINDING PROTEIN DASA"/>
    <property type="match status" value="1"/>
</dbReference>
<accession>A0ABV9F903</accession>
<dbReference type="Gene3D" id="3.40.190.10">
    <property type="entry name" value="Periplasmic binding protein-like II"/>
    <property type="match status" value="2"/>
</dbReference>
<organism evidence="2 3">
    <name type="scientific">Cohnella hongkongensis</name>
    <dbReference type="NCBI Taxonomy" id="178337"/>
    <lineage>
        <taxon>Bacteria</taxon>
        <taxon>Bacillati</taxon>
        <taxon>Bacillota</taxon>
        <taxon>Bacilli</taxon>
        <taxon>Bacillales</taxon>
        <taxon>Paenibacillaceae</taxon>
        <taxon>Cohnella</taxon>
    </lineage>
</organism>
<proteinExistence type="predicted"/>
<feature type="chain" id="PRO_5046399118" evidence="1">
    <location>
        <begin position="24"/>
        <end position="438"/>
    </location>
</feature>
<evidence type="ECO:0000256" key="1">
    <source>
        <dbReference type="SAM" id="SignalP"/>
    </source>
</evidence>
<dbReference type="Pfam" id="PF01547">
    <property type="entry name" value="SBP_bac_1"/>
    <property type="match status" value="1"/>
</dbReference>
<dbReference type="SUPFAM" id="SSF53850">
    <property type="entry name" value="Periplasmic binding protein-like II"/>
    <property type="match status" value="1"/>
</dbReference>
<feature type="signal peptide" evidence="1">
    <location>
        <begin position="1"/>
        <end position="23"/>
    </location>
</feature>
<evidence type="ECO:0000313" key="2">
    <source>
        <dbReference type="EMBL" id="MFC4597688.1"/>
    </source>
</evidence>
<dbReference type="InterPro" id="IPR050490">
    <property type="entry name" value="Bact_solute-bd_prot1"/>
</dbReference>
<evidence type="ECO:0000313" key="3">
    <source>
        <dbReference type="Proteomes" id="UP001596028"/>
    </source>
</evidence>
<name>A0ABV9F903_9BACL</name>
<dbReference type="InterPro" id="IPR006059">
    <property type="entry name" value="SBP"/>
</dbReference>
<dbReference type="RefSeq" id="WP_378093130.1">
    <property type="nucleotide sequence ID" value="NZ_JBHSEP010000002.1"/>
</dbReference>
<keyword evidence="3" id="KW-1185">Reference proteome</keyword>
<protein>
    <submittedName>
        <fullName evidence="2">ABC transporter substrate-binding protein</fullName>
    </submittedName>
</protein>
<dbReference type="PROSITE" id="PS51257">
    <property type="entry name" value="PROKAR_LIPOPROTEIN"/>
    <property type="match status" value="1"/>
</dbReference>
<dbReference type="Proteomes" id="UP001596028">
    <property type="component" value="Unassembled WGS sequence"/>
</dbReference>